<gene>
    <name evidence="2" type="ORF">SDC9_144990</name>
</gene>
<dbReference type="AlphaFoldDB" id="A0A645E7S5"/>
<sequence>MRNIESFESVRVFISTLSAQEICVFQDHEAEGISKERETQKYLPYFVYSLRWGIEVLFYEHKFFWSFGNYMVRTHNAIERYVNLIGISFAFVQVLPFICRRFEGYKFQSPQVIKHAVADQLSQELIFETFVQKLENSNIYSAVASAVRRFLGLNEAA</sequence>
<keyword evidence="1" id="KW-0472">Membrane</keyword>
<accession>A0A645E7S5</accession>
<reference evidence="2" key="1">
    <citation type="submission" date="2019-08" db="EMBL/GenBank/DDBJ databases">
        <authorList>
            <person name="Kucharzyk K."/>
            <person name="Murdoch R.W."/>
            <person name="Higgins S."/>
            <person name="Loffler F."/>
        </authorList>
    </citation>
    <scope>NUCLEOTIDE SEQUENCE</scope>
</reference>
<keyword evidence="1" id="KW-0812">Transmembrane</keyword>
<keyword evidence="1" id="KW-1133">Transmembrane helix</keyword>
<name>A0A645E7S5_9ZZZZ</name>
<comment type="caution">
    <text evidence="2">The sequence shown here is derived from an EMBL/GenBank/DDBJ whole genome shotgun (WGS) entry which is preliminary data.</text>
</comment>
<organism evidence="2">
    <name type="scientific">bioreactor metagenome</name>
    <dbReference type="NCBI Taxonomy" id="1076179"/>
    <lineage>
        <taxon>unclassified sequences</taxon>
        <taxon>metagenomes</taxon>
        <taxon>ecological metagenomes</taxon>
    </lineage>
</organism>
<proteinExistence type="predicted"/>
<feature type="transmembrane region" description="Helical" evidence="1">
    <location>
        <begin position="81"/>
        <end position="99"/>
    </location>
</feature>
<protein>
    <submittedName>
        <fullName evidence="2">Uncharacterized protein</fullName>
    </submittedName>
</protein>
<dbReference type="EMBL" id="VSSQ01044029">
    <property type="protein sequence ID" value="MPM97810.1"/>
    <property type="molecule type" value="Genomic_DNA"/>
</dbReference>
<evidence type="ECO:0000313" key="2">
    <source>
        <dbReference type="EMBL" id="MPM97810.1"/>
    </source>
</evidence>
<evidence type="ECO:0000256" key="1">
    <source>
        <dbReference type="SAM" id="Phobius"/>
    </source>
</evidence>